<reference evidence="1 2" key="1">
    <citation type="submission" date="2020-10" db="EMBL/GenBank/DDBJ databases">
        <title>Nocardioides sp. isolated from sludge.</title>
        <authorList>
            <person name="Zhang X."/>
        </authorList>
    </citation>
    <scope>NUCLEOTIDE SEQUENCE [LARGE SCALE GENOMIC DNA]</scope>
    <source>
        <strain evidence="1 2">Y6</strain>
    </source>
</reference>
<comment type="caution">
    <text evidence="1">The sequence shown here is derived from an EMBL/GenBank/DDBJ whole genome shotgun (WGS) entry which is preliminary data.</text>
</comment>
<dbReference type="Proteomes" id="UP000756387">
    <property type="component" value="Unassembled WGS sequence"/>
</dbReference>
<protein>
    <submittedName>
        <fullName evidence="1">Iron-containing redox enzyme family protein</fullName>
    </submittedName>
</protein>
<dbReference type="SMART" id="SM01236">
    <property type="entry name" value="Haem_oxygenase_2"/>
    <property type="match status" value="1"/>
</dbReference>
<dbReference type="RefSeq" id="WP_193639051.1">
    <property type="nucleotide sequence ID" value="NZ_JADCSA010000015.1"/>
</dbReference>
<sequence>MLTPRPVGPLSGWVHGVLVGADPAPAPEVASDDPVLDRDLQLALWTLYELHYGGFDDADPDADWDPTLIAFRRQLERLFEASVRERTASVMPTEAPATDIEGVVAQLTQVIDAVTGPDLTGHLQRRADLAQFTEFMRLRSIYHLKESDPQSFVLPRVRGGAKVALAELQYDEFGAGRPEMLHQRLFAGALEACGLEADYGVYIDEADASTLAVNNVMSLFALNRRLRGASLGHLAAFEATSSIPCRRIAQGTRRLGLPDAAAAYWDEHVEADAAHEQVALRDICGRVVSDEPALAGDVLMGAAACAVLDAVAAQELLGRWDALDESRGAA</sequence>
<proteinExistence type="predicted"/>
<evidence type="ECO:0000313" key="2">
    <source>
        <dbReference type="Proteomes" id="UP000756387"/>
    </source>
</evidence>
<dbReference type="InterPro" id="IPR016084">
    <property type="entry name" value="Haem_Oase-like_multi-hlx"/>
</dbReference>
<gene>
    <name evidence="1" type="ORF">IEQ44_13820</name>
</gene>
<evidence type="ECO:0000313" key="1">
    <source>
        <dbReference type="EMBL" id="MBE7325726.1"/>
    </source>
</evidence>
<dbReference type="Gene3D" id="1.20.910.10">
    <property type="entry name" value="Heme oxygenase-like"/>
    <property type="match status" value="1"/>
</dbReference>
<accession>A0ABR9RW18</accession>
<keyword evidence="2" id="KW-1185">Reference proteome</keyword>
<dbReference type="Pfam" id="PF14518">
    <property type="entry name" value="Haem_oxygenas_2"/>
    <property type="match status" value="1"/>
</dbReference>
<organism evidence="1 2">
    <name type="scientific">Nocardioides malaquae</name>
    <dbReference type="NCBI Taxonomy" id="2773426"/>
    <lineage>
        <taxon>Bacteria</taxon>
        <taxon>Bacillati</taxon>
        <taxon>Actinomycetota</taxon>
        <taxon>Actinomycetes</taxon>
        <taxon>Propionibacteriales</taxon>
        <taxon>Nocardioidaceae</taxon>
        <taxon>Nocardioides</taxon>
    </lineage>
</organism>
<name>A0ABR9RW18_9ACTN</name>
<dbReference type="EMBL" id="JADCSA010000015">
    <property type="protein sequence ID" value="MBE7325726.1"/>
    <property type="molecule type" value="Genomic_DNA"/>
</dbReference>
<dbReference type="SUPFAM" id="SSF48613">
    <property type="entry name" value="Heme oxygenase-like"/>
    <property type="match status" value="1"/>
</dbReference>